<evidence type="ECO:0000313" key="1">
    <source>
        <dbReference type="EMBL" id="MFG6488312.1"/>
    </source>
</evidence>
<dbReference type="Gene3D" id="3.30.1050.10">
    <property type="entry name" value="SCP2 sterol-binding domain"/>
    <property type="match status" value="1"/>
</dbReference>
<dbReference type="SUPFAM" id="SSF55718">
    <property type="entry name" value="SCP-like"/>
    <property type="match status" value="1"/>
</dbReference>
<evidence type="ECO:0000313" key="2">
    <source>
        <dbReference type="Proteomes" id="UP001606134"/>
    </source>
</evidence>
<proteinExistence type="predicted"/>
<name>A0ABW7HEG4_9BURK</name>
<protein>
    <recommendedName>
        <fullName evidence="3">SCP2 domain-containing protein</fullName>
    </recommendedName>
</protein>
<evidence type="ECO:0008006" key="3">
    <source>
        <dbReference type="Google" id="ProtNLM"/>
    </source>
</evidence>
<comment type="caution">
    <text evidence="1">The sequence shown here is derived from an EMBL/GenBank/DDBJ whole genome shotgun (WGS) entry which is preliminary data.</text>
</comment>
<keyword evidence="2" id="KW-1185">Reference proteome</keyword>
<organism evidence="1 2">
    <name type="scientific">Pelomonas candidula</name>
    <dbReference type="NCBI Taxonomy" id="3299025"/>
    <lineage>
        <taxon>Bacteria</taxon>
        <taxon>Pseudomonadati</taxon>
        <taxon>Pseudomonadota</taxon>
        <taxon>Betaproteobacteria</taxon>
        <taxon>Burkholderiales</taxon>
        <taxon>Sphaerotilaceae</taxon>
        <taxon>Roseateles</taxon>
    </lineage>
</organism>
<dbReference type="EMBL" id="JBIGIC010000008">
    <property type="protein sequence ID" value="MFG6488312.1"/>
    <property type="molecule type" value="Genomic_DNA"/>
</dbReference>
<sequence>MAALFDGPWWERVVVAWNSSPVKARLAGFGAARFVVADGQGDVVVEWGIDGMATRCEAPPSGCPVFTATAVHWVQFVSGDFTAAAGVLSGKIHFQGSIRTLLPYTLAFNELAKVARPFV</sequence>
<reference evidence="1 2" key="1">
    <citation type="submission" date="2024-08" db="EMBL/GenBank/DDBJ databases">
        <authorList>
            <person name="Lu H."/>
        </authorList>
    </citation>
    <scope>NUCLEOTIDE SEQUENCE [LARGE SCALE GENOMIC DNA]</scope>
    <source>
        <strain evidence="1 2">BYS78W</strain>
    </source>
</reference>
<dbReference type="InterPro" id="IPR036527">
    <property type="entry name" value="SCP2_sterol-bd_dom_sf"/>
</dbReference>
<dbReference type="Proteomes" id="UP001606134">
    <property type="component" value="Unassembled WGS sequence"/>
</dbReference>
<gene>
    <name evidence="1" type="ORF">ACG04R_16615</name>
</gene>
<accession>A0ABW7HEG4</accession>